<feature type="compositionally biased region" description="Basic and acidic residues" evidence="23">
    <location>
        <begin position="981"/>
        <end position="1000"/>
    </location>
</feature>
<evidence type="ECO:0000256" key="15">
    <source>
        <dbReference type="ARBA" id="ARBA00022840"/>
    </source>
</evidence>
<keyword evidence="8" id="KW-0433">Leucine-rich repeat</keyword>
<dbReference type="InterPro" id="IPR011009">
    <property type="entry name" value="Kinase-like_dom_sf"/>
</dbReference>
<comment type="caution">
    <text evidence="27">The sequence shown here is derived from an EMBL/GenBank/DDBJ whole genome shotgun (WGS) entry which is preliminary data.</text>
</comment>
<keyword evidence="16 24" id="KW-1133">Transmembrane helix</keyword>
<evidence type="ECO:0000256" key="11">
    <source>
        <dbReference type="ARBA" id="ARBA00022729"/>
    </source>
</evidence>
<dbReference type="Proteomes" id="UP001154282">
    <property type="component" value="Unassembled WGS sequence"/>
</dbReference>
<evidence type="ECO:0000256" key="21">
    <source>
        <dbReference type="ARBA" id="ARBA00048679"/>
    </source>
</evidence>
<dbReference type="SUPFAM" id="SSF56112">
    <property type="entry name" value="Protein kinase-like (PK-like)"/>
    <property type="match status" value="2"/>
</dbReference>
<evidence type="ECO:0000259" key="26">
    <source>
        <dbReference type="PROSITE" id="PS50011"/>
    </source>
</evidence>
<evidence type="ECO:0000256" key="24">
    <source>
        <dbReference type="SAM" id="Phobius"/>
    </source>
</evidence>
<dbReference type="EC" id="2.7.11.1" evidence="4"/>
<sequence length="1887" mass="204490">MFCTQQTSKRLTNMVDISSAPLLALLLFLLSQTQILPATSAGGNETDILSLLQLKSTLIDPLGALSSWNQTLHFCQWQGVTCNNETEQRVTQIDLKLNQLSGSISPHIGNLSFLTHLILNNNTISGEIPPEIGRLTRLQQLVLVQNSISGTIPPNLSACSNLTMLRVGNNGLSGEIPTQLCNLMNLQLLSIHFNNFTGNFPSCFGNVSSLQAISAARNQFVGGIPESLARLSNLNVISFGANRFSGQFPLQFFNSTSIQIISIIENQLSGTLPLGLGFTLPNLVHLNVAYNNFTGRIPESISNATNLQVLELGYNNFHGGVPSLAKLNRIQLLGLISNNLGSGGEGDDLFFLHTLTNSTMLQVVNVGMNNFSGVLPHSISNYSATFVRLSLRLTPMITGTIPAGLDRLVNLEQLDFNGNSLSGNLPVELGRIPKFMTLQVQNNNLSGTIPSNIGNSTKLLTVWLQGNQLEGEIPSSFGQSKDMTLLNLADNNLSGGIPPEILDLQELSFVLDLSGNRLSGRIPEEVGNLVNLGQLDLSNNMLSGSIPSSIGRCVRLETINLTGNLFQGSIPSSFRALRGLEVLDLSRNNLSGTLPDFLQEFTSLVTLNLSYNNFQGALSMQGVFGNSTTTLVMGNNELCGGMPEFGLPKCSVESSKKGGLSTVVKIIISVVSCLLGLAALLSFLYFWFLRKKTKDPEAASLFTGNTLLGPTYNNLLHATDGFSSANLLGAGSYGSVYKGIIAIEDNNKMFVAVKVLNLQHSRAVKSFVAECEVLKNIRHRNLVKLLTVCSGIDFQGNDFKALVYDFMVNGSLEEWLHPRLLDEQATGKTKVELSLLQRLNIAIDVGTALDYLHNESGVPVVHCDLKPSNILLDVNMVGHIGDFGLAKFLPQVELNTPANSMTSSSIGVRGTVGYSAPEYGMGSEVSTHGDVYSYGILLLEMFTGRRPTDETFKDGLNLHNFSAAALADKATEIVDPTGLLERQDDSSSSRSSDDHSKNETQKVSTEAVVSIIQVGVECSNEMPRERMSISDAATKLTAVRDKLIHIQPATAAGGNETDRLALLQLKSALIDPLGALSSWNQTLHFCQWQGVTCNNETEQRVTQLNLELNQLSGSISPHVGNLSFLTHLVLNNNTISGEIPPEIGRLRRLQDLVLAQNSISGTIPANLSACSNLTMLRVGYNGLTGEIPIELCNLMNLQLLSIHFNNLTGKFPPCFGNLSSLQAISAPRNEFFGGIPESLAWSRSLRIVSFGANRFSGPFPLQFFNSSSIQAISVMDNQLTEGNHLEGEIPPSFGKCQDLSALSLGENELSGEIPVEILNLPALGLVFNLSWNRLSGRIPDEVGNLVNLGELDLSNNMLSGSIPSNLGKCVRLETLNLMGNLLQGPVPSSLRELKGLEILDLSRNNLSGEVPDFLQEFTSLVTLNLSYNHFQGPLSTQGVFRNATKALVMGNNELCGGMPEFGLPKCSVESSRKGGLSTIVKIIISVVSCLLGLIALLSFLYFRFLRKKTKDPEAASPFTGNTLLGTTYHNLLQATDEFSSANLLGAGSYGSVYKGLIAIDDNTKMFVAVKVLNLQHARAFKSFVAECEVLKNIRHRNLVKLLTVCSGIDFQGNDFKALVYEFMVNGSLEEWLHPGLLDEHETGRREELSVLQRLNIAIDVGTALDYLHNDSGVPVVHCDLKPSNILLDVNMMGHIGDFGLAKFLPQVALSSPATSSSIGVRGTVGYSAPGKKAFASFRFFLILVLFYCLLDLDLWKLAEYGMGSDVSTSGDVYSYGILLLEMFLGRRPTDETFRDGLNLHNFAAALGDNAAEIIGLIVVPGREEDNSSRSSHDHSKKEKQKVLMEAMVSIIQIGVECSNEMPRERMSISDAATKLAAVRDKLVKAGM</sequence>
<evidence type="ECO:0000256" key="1">
    <source>
        <dbReference type="ARBA" id="ARBA00004162"/>
    </source>
</evidence>
<evidence type="ECO:0000256" key="5">
    <source>
        <dbReference type="ARBA" id="ARBA00022475"/>
    </source>
</evidence>
<reference evidence="27" key="1">
    <citation type="submission" date="2022-08" db="EMBL/GenBank/DDBJ databases">
        <authorList>
            <person name="Gutierrez-Valencia J."/>
        </authorList>
    </citation>
    <scope>NUCLEOTIDE SEQUENCE</scope>
</reference>
<proteinExistence type="inferred from homology"/>
<evidence type="ECO:0000256" key="4">
    <source>
        <dbReference type="ARBA" id="ARBA00012513"/>
    </source>
</evidence>
<keyword evidence="9" id="KW-0808">Transferase</keyword>
<evidence type="ECO:0000256" key="13">
    <source>
        <dbReference type="ARBA" id="ARBA00022741"/>
    </source>
</evidence>
<evidence type="ECO:0000256" key="23">
    <source>
        <dbReference type="SAM" id="MobiDB-lite"/>
    </source>
</evidence>
<dbReference type="Gene3D" id="1.10.510.10">
    <property type="entry name" value="Transferase(Phosphotransferase) domain 1"/>
    <property type="match status" value="2"/>
</dbReference>
<feature type="region of interest" description="Disordered" evidence="23">
    <location>
        <begin position="979"/>
        <end position="1004"/>
    </location>
</feature>
<comment type="catalytic activity">
    <reaction evidence="20">
        <text>L-threonyl-[protein] + ATP = O-phospho-L-threonyl-[protein] + ADP + H(+)</text>
        <dbReference type="Rhea" id="RHEA:46608"/>
        <dbReference type="Rhea" id="RHEA-COMP:11060"/>
        <dbReference type="Rhea" id="RHEA-COMP:11605"/>
        <dbReference type="ChEBI" id="CHEBI:15378"/>
        <dbReference type="ChEBI" id="CHEBI:30013"/>
        <dbReference type="ChEBI" id="CHEBI:30616"/>
        <dbReference type="ChEBI" id="CHEBI:61977"/>
        <dbReference type="ChEBI" id="CHEBI:456216"/>
        <dbReference type="EC" id="2.7.11.1"/>
    </reaction>
</comment>
<evidence type="ECO:0000256" key="6">
    <source>
        <dbReference type="ARBA" id="ARBA00022527"/>
    </source>
</evidence>
<evidence type="ECO:0000256" key="2">
    <source>
        <dbReference type="ARBA" id="ARBA00004479"/>
    </source>
</evidence>
<dbReference type="InterPro" id="IPR032675">
    <property type="entry name" value="LRR_dom_sf"/>
</dbReference>
<dbReference type="FunFam" id="3.80.10.10:FF:000095">
    <property type="entry name" value="LRR receptor-like serine/threonine-protein kinase GSO1"/>
    <property type="match status" value="1"/>
</dbReference>
<dbReference type="FunFam" id="3.30.200.20:FF:000432">
    <property type="entry name" value="LRR receptor-like serine/threonine-protein kinase EFR"/>
    <property type="match status" value="2"/>
</dbReference>
<dbReference type="Pfam" id="PF00069">
    <property type="entry name" value="Pkinase"/>
    <property type="match status" value="2"/>
</dbReference>
<evidence type="ECO:0000256" key="20">
    <source>
        <dbReference type="ARBA" id="ARBA00047899"/>
    </source>
</evidence>
<dbReference type="Pfam" id="PF00560">
    <property type="entry name" value="LRR_1"/>
    <property type="match status" value="4"/>
</dbReference>
<dbReference type="PROSITE" id="PS00108">
    <property type="entry name" value="PROTEIN_KINASE_ST"/>
    <property type="match status" value="2"/>
</dbReference>
<protein>
    <recommendedName>
        <fullName evidence="4">non-specific serine/threonine protein kinase</fullName>
        <ecNumber evidence="4">2.7.11.1</ecNumber>
    </recommendedName>
</protein>
<keyword evidence="15 22" id="KW-0067">ATP-binding</keyword>
<dbReference type="Gene3D" id="3.80.10.10">
    <property type="entry name" value="Ribonuclease Inhibitor"/>
    <property type="match status" value="4"/>
</dbReference>
<feature type="domain" description="Protein kinase" evidence="26">
    <location>
        <begin position="1538"/>
        <end position="1883"/>
    </location>
</feature>
<dbReference type="PANTHER" id="PTHR27008:SF596">
    <property type="entry name" value="OS02G0215500 PROTEIN"/>
    <property type="match status" value="1"/>
</dbReference>
<feature type="domain" description="Protein kinase" evidence="26">
    <location>
        <begin position="722"/>
        <end position="1044"/>
    </location>
</feature>
<dbReference type="SMART" id="SM00220">
    <property type="entry name" value="S_TKc"/>
    <property type="match status" value="2"/>
</dbReference>
<dbReference type="SUPFAM" id="SSF52058">
    <property type="entry name" value="L domain-like"/>
    <property type="match status" value="3"/>
</dbReference>
<dbReference type="Pfam" id="PF13855">
    <property type="entry name" value="LRR_8"/>
    <property type="match status" value="2"/>
</dbReference>
<accession>A0AAV0K3D6</accession>
<keyword evidence="11 25" id="KW-0732">Signal</keyword>
<dbReference type="GO" id="GO:0005886">
    <property type="term" value="C:plasma membrane"/>
    <property type="evidence" value="ECO:0007669"/>
    <property type="project" value="UniProtKB-SubCell"/>
</dbReference>
<feature type="transmembrane region" description="Helical" evidence="24">
    <location>
        <begin position="1733"/>
        <end position="1752"/>
    </location>
</feature>
<evidence type="ECO:0000256" key="14">
    <source>
        <dbReference type="ARBA" id="ARBA00022777"/>
    </source>
</evidence>
<organism evidence="27 28">
    <name type="scientific">Linum tenue</name>
    <dbReference type="NCBI Taxonomy" id="586396"/>
    <lineage>
        <taxon>Eukaryota</taxon>
        <taxon>Viridiplantae</taxon>
        <taxon>Streptophyta</taxon>
        <taxon>Embryophyta</taxon>
        <taxon>Tracheophyta</taxon>
        <taxon>Spermatophyta</taxon>
        <taxon>Magnoliopsida</taxon>
        <taxon>eudicotyledons</taxon>
        <taxon>Gunneridae</taxon>
        <taxon>Pentapetalae</taxon>
        <taxon>rosids</taxon>
        <taxon>fabids</taxon>
        <taxon>Malpighiales</taxon>
        <taxon>Linaceae</taxon>
        <taxon>Linum</taxon>
    </lineage>
</organism>
<dbReference type="FunFam" id="3.80.10.10:FF:000383">
    <property type="entry name" value="Leucine-rich repeat receptor protein kinase EMS1"/>
    <property type="match status" value="1"/>
</dbReference>
<gene>
    <name evidence="27" type="ORF">LITE_LOCUS16914</name>
</gene>
<keyword evidence="13 22" id="KW-0547">Nucleotide-binding</keyword>
<dbReference type="InterPro" id="IPR008271">
    <property type="entry name" value="Ser/Thr_kinase_AS"/>
</dbReference>
<evidence type="ECO:0000256" key="7">
    <source>
        <dbReference type="ARBA" id="ARBA00022553"/>
    </source>
</evidence>
<evidence type="ECO:0000256" key="16">
    <source>
        <dbReference type="ARBA" id="ARBA00022989"/>
    </source>
</evidence>
<evidence type="ECO:0000256" key="9">
    <source>
        <dbReference type="ARBA" id="ARBA00022679"/>
    </source>
</evidence>
<dbReference type="Gene3D" id="3.30.200.20">
    <property type="entry name" value="Phosphorylase Kinase, domain 1"/>
    <property type="match status" value="2"/>
</dbReference>
<evidence type="ECO:0000256" key="19">
    <source>
        <dbReference type="ARBA" id="ARBA00023180"/>
    </source>
</evidence>
<feature type="binding site" evidence="22">
    <location>
        <position position="754"/>
    </location>
    <ligand>
        <name>ATP</name>
        <dbReference type="ChEBI" id="CHEBI:30616"/>
    </ligand>
</feature>
<dbReference type="SMART" id="SM00369">
    <property type="entry name" value="LRR_TYP"/>
    <property type="match status" value="10"/>
</dbReference>
<dbReference type="InterPro" id="IPR017441">
    <property type="entry name" value="Protein_kinase_ATP_BS"/>
</dbReference>
<keyword evidence="18" id="KW-0675">Receptor</keyword>
<dbReference type="InterPro" id="IPR055414">
    <property type="entry name" value="LRR_R13L4/SHOC2-like"/>
</dbReference>
<keyword evidence="6" id="KW-0723">Serine/threonine-protein kinase</keyword>
<evidence type="ECO:0000256" key="22">
    <source>
        <dbReference type="PROSITE-ProRule" id="PRU10141"/>
    </source>
</evidence>
<dbReference type="FunFam" id="3.80.10.10:FF:000288">
    <property type="entry name" value="LRR receptor-like serine/threonine-protein kinase EFR"/>
    <property type="match status" value="2"/>
</dbReference>
<evidence type="ECO:0000256" key="25">
    <source>
        <dbReference type="SAM" id="SignalP"/>
    </source>
</evidence>
<evidence type="ECO:0000256" key="12">
    <source>
        <dbReference type="ARBA" id="ARBA00022737"/>
    </source>
</evidence>
<comment type="catalytic activity">
    <reaction evidence="21">
        <text>L-seryl-[protein] + ATP = O-phospho-L-seryl-[protein] + ADP + H(+)</text>
        <dbReference type="Rhea" id="RHEA:17989"/>
        <dbReference type="Rhea" id="RHEA-COMP:9863"/>
        <dbReference type="Rhea" id="RHEA-COMP:11604"/>
        <dbReference type="ChEBI" id="CHEBI:15378"/>
        <dbReference type="ChEBI" id="CHEBI:29999"/>
        <dbReference type="ChEBI" id="CHEBI:30616"/>
        <dbReference type="ChEBI" id="CHEBI:83421"/>
        <dbReference type="ChEBI" id="CHEBI:456216"/>
        <dbReference type="EC" id="2.7.11.1"/>
    </reaction>
</comment>
<dbReference type="GO" id="GO:0005524">
    <property type="term" value="F:ATP binding"/>
    <property type="evidence" value="ECO:0007669"/>
    <property type="project" value="UniProtKB-UniRule"/>
</dbReference>
<comment type="subcellular location">
    <subcellularLocation>
        <location evidence="1">Cell membrane</location>
        <topology evidence="1">Single-pass membrane protein</topology>
    </subcellularLocation>
    <subcellularLocation>
        <location evidence="2">Membrane</location>
        <topology evidence="2">Single-pass type I membrane protein</topology>
    </subcellularLocation>
</comment>
<keyword evidence="5" id="KW-1003">Cell membrane</keyword>
<feature type="transmembrane region" description="Helical" evidence="24">
    <location>
        <begin position="666"/>
        <end position="688"/>
    </location>
</feature>
<keyword evidence="7" id="KW-0597">Phosphoprotein</keyword>
<dbReference type="InterPro" id="IPR001611">
    <property type="entry name" value="Leu-rich_rpt"/>
</dbReference>
<keyword evidence="10 24" id="KW-0812">Transmembrane</keyword>
<dbReference type="InterPro" id="IPR000719">
    <property type="entry name" value="Prot_kinase_dom"/>
</dbReference>
<evidence type="ECO:0000256" key="17">
    <source>
        <dbReference type="ARBA" id="ARBA00023136"/>
    </source>
</evidence>
<keyword evidence="19" id="KW-0325">Glycoprotein</keyword>
<dbReference type="InterPro" id="IPR003591">
    <property type="entry name" value="Leu-rich_rpt_typical-subtyp"/>
</dbReference>
<dbReference type="EMBL" id="CAMGYJ010000005">
    <property type="protein sequence ID" value="CAI0416305.1"/>
    <property type="molecule type" value="Genomic_DNA"/>
</dbReference>
<feature type="binding site" evidence="22">
    <location>
        <position position="1570"/>
    </location>
    <ligand>
        <name>ATP</name>
        <dbReference type="ChEBI" id="CHEBI:30616"/>
    </ligand>
</feature>
<evidence type="ECO:0000256" key="10">
    <source>
        <dbReference type="ARBA" id="ARBA00022692"/>
    </source>
</evidence>
<keyword evidence="28" id="KW-1185">Reference proteome</keyword>
<dbReference type="Pfam" id="PF23598">
    <property type="entry name" value="LRR_14"/>
    <property type="match status" value="2"/>
</dbReference>
<dbReference type="PROSITE" id="PS00107">
    <property type="entry name" value="PROTEIN_KINASE_ATP"/>
    <property type="match status" value="2"/>
</dbReference>
<dbReference type="InterPro" id="IPR013210">
    <property type="entry name" value="LRR_N_plant-typ"/>
</dbReference>
<keyword evidence="14" id="KW-0418">Kinase</keyword>
<evidence type="ECO:0000313" key="27">
    <source>
        <dbReference type="EMBL" id="CAI0416305.1"/>
    </source>
</evidence>
<feature type="chain" id="PRO_5043919952" description="non-specific serine/threonine protein kinase" evidence="25">
    <location>
        <begin position="36"/>
        <end position="1887"/>
    </location>
</feature>
<dbReference type="PANTHER" id="PTHR27008">
    <property type="entry name" value="OS04G0122200 PROTEIN"/>
    <property type="match status" value="1"/>
</dbReference>
<evidence type="ECO:0000313" key="28">
    <source>
        <dbReference type="Proteomes" id="UP001154282"/>
    </source>
</evidence>
<dbReference type="FunFam" id="1.10.510.10:FF:000358">
    <property type="entry name" value="Putative leucine-rich repeat receptor-like serine/threonine-protein kinase"/>
    <property type="match status" value="1"/>
</dbReference>
<feature type="signal peptide" evidence="25">
    <location>
        <begin position="1"/>
        <end position="35"/>
    </location>
</feature>
<evidence type="ECO:0000256" key="8">
    <source>
        <dbReference type="ARBA" id="ARBA00022614"/>
    </source>
</evidence>
<evidence type="ECO:0000256" key="18">
    <source>
        <dbReference type="ARBA" id="ARBA00023170"/>
    </source>
</evidence>
<dbReference type="PROSITE" id="PS50011">
    <property type="entry name" value="PROTEIN_KINASE_DOM"/>
    <property type="match status" value="2"/>
</dbReference>
<feature type="transmembrane region" description="Helical" evidence="24">
    <location>
        <begin position="1479"/>
        <end position="1502"/>
    </location>
</feature>
<dbReference type="InterPro" id="IPR051809">
    <property type="entry name" value="Plant_receptor-like_S/T_kinase"/>
</dbReference>
<comment type="similarity">
    <text evidence="3">Belongs to the protein kinase superfamily. Ser/Thr protein kinase family.</text>
</comment>
<dbReference type="GO" id="GO:0004674">
    <property type="term" value="F:protein serine/threonine kinase activity"/>
    <property type="evidence" value="ECO:0007669"/>
    <property type="project" value="UniProtKB-KW"/>
</dbReference>
<keyword evidence="17 24" id="KW-0472">Membrane</keyword>
<dbReference type="Pfam" id="PF08263">
    <property type="entry name" value="LRRNT_2"/>
    <property type="match status" value="2"/>
</dbReference>
<name>A0AAV0K3D6_9ROSI</name>
<evidence type="ECO:0000256" key="3">
    <source>
        <dbReference type="ARBA" id="ARBA00008684"/>
    </source>
</evidence>
<keyword evidence="12" id="KW-0677">Repeat</keyword>